<evidence type="ECO:0000256" key="1">
    <source>
        <dbReference type="SAM" id="MobiDB-lite"/>
    </source>
</evidence>
<evidence type="ECO:0000313" key="3">
    <source>
        <dbReference type="EMBL" id="CAE7210519.1"/>
    </source>
</evidence>
<dbReference type="EMBL" id="CAJNJQ010004388">
    <property type="protein sequence ID" value="CAE7210519.1"/>
    <property type="molecule type" value="Genomic_DNA"/>
</dbReference>
<dbReference type="Proteomes" id="UP000663827">
    <property type="component" value="Unassembled WGS sequence"/>
</dbReference>
<gene>
    <name evidence="3" type="ORF">RDB_LOCUS151489</name>
</gene>
<dbReference type="AlphaFoldDB" id="A0A8H3I4I7"/>
<evidence type="ECO:0000256" key="2">
    <source>
        <dbReference type="SAM" id="Phobius"/>
    </source>
</evidence>
<keyword evidence="2" id="KW-1133">Transmembrane helix</keyword>
<sequence length="384" mass="43755">MDTQQEHNNAHEPPEEPLYRPPRGAAPTLNRPFRVITLMLMAYVVSVVLYYTISESFPEVICQSPILPGYFPVCKPDHQRAPVVNPDFITLSRLQSRLEYVLEDSAISLVGADSVKGSTRELRDLIKEVKFSPFTRKDSMRQELEDIVEGAKVAGESLQELSSRVRGATDEIISLNDRIVVVLQIQGGPFSRFVNLLLPFGQETSDARRRRTEGALWLQAFELLETNLGKLIHRTNANVGLLRRLEVRLNTIQDMTVTEEKTLLDEEQEFKRQWFPEWFPDEVKKSESRSAGFELLLKVRDQRQHALDQVTGMLSVLTHMSYELRNLRKSAGEPNIAAGLSDIPTEAYIESIRSGTERLLHGQTRAREIEVAYRKKKLCSSHSI</sequence>
<protein>
    <recommendedName>
        <fullName evidence="5">Transmembrane protein</fullName>
    </recommendedName>
</protein>
<reference evidence="3" key="1">
    <citation type="submission" date="2021-01" db="EMBL/GenBank/DDBJ databases">
        <authorList>
            <person name="Kaushik A."/>
        </authorList>
    </citation>
    <scope>NUCLEOTIDE SEQUENCE</scope>
    <source>
        <strain evidence="3">AG5</strain>
    </source>
</reference>
<organism evidence="3 4">
    <name type="scientific">Rhizoctonia solani</name>
    <dbReference type="NCBI Taxonomy" id="456999"/>
    <lineage>
        <taxon>Eukaryota</taxon>
        <taxon>Fungi</taxon>
        <taxon>Dikarya</taxon>
        <taxon>Basidiomycota</taxon>
        <taxon>Agaricomycotina</taxon>
        <taxon>Agaricomycetes</taxon>
        <taxon>Cantharellales</taxon>
        <taxon>Ceratobasidiaceae</taxon>
        <taxon>Rhizoctonia</taxon>
    </lineage>
</organism>
<evidence type="ECO:0000313" key="4">
    <source>
        <dbReference type="Proteomes" id="UP000663827"/>
    </source>
</evidence>
<name>A0A8H3I4I7_9AGAM</name>
<evidence type="ECO:0008006" key="5">
    <source>
        <dbReference type="Google" id="ProtNLM"/>
    </source>
</evidence>
<keyword evidence="2" id="KW-0812">Transmembrane</keyword>
<proteinExistence type="predicted"/>
<feature type="compositionally biased region" description="Basic and acidic residues" evidence="1">
    <location>
        <begin position="1"/>
        <end position="18"/>
    </location>
</feature>
<feature type="transmembrane region" description="Helical" evidence="2">
    <location>
        <begin position="33"/>
        <end position="53"/>
    </location>
</feature>
<feature type="region of interest" description="Disordered" evidence="1">
    <location>
        <begin position="1"/>
        <end position="24"/>
    </location>
</feature>
<comment type="caution">
    <text evidence="3">The sequence shown here is derived from an EMBL/GenBank/DDBJ whole genome shotgun (WGS) entry which is preliminary data.</text>
</comment>
<accession>A0A8H3I4I7</accession>
<keyword evidence="2" id="KW-0472">Membrane</keyword>